<evidence type="ECO:0000256" key="1">
    <source>
        <dbReference type="SAM" id="MobiDB-lite"/>
    </source>
</evidence>
<evidence type="ECO:0000313" key="2">
    <source>
        <dbReference type="EMBL" id="PHT54836.1"/>
    </source>
</evidence>
<organism evidence="2 3">
    <name type="scientific">Capsicum baccatum</name>
    <name type="common">Peruvian pepper</name>
    <dbReference type="NCBI Taxonomy" id="33114"/>
    <lineage>
        <taxon>Eukaryota</taxon>
        <taxon>Viridiplantae</taxon>
        <taxon>Streptophyta</taxon>
        <taxon>Embryophyta</taxon>
        <taxon>Tracheophyta</taxon>
        <taxon>Spermatophyta</taxon>
        <taxon>Magnoliopsida</taxon>
        <taxon>eudicotyledons</taxon>
        <taxon>Gunneridae</taxon>
        <taxon>Pentapetalae</taxon>
        <taxon>asterids</taxon>
        <taxon>lamiids</taxon>
        <taxon>Solanales</taxon>
        <taxon>Solanaceae</taxon>
        <taxon>Solanoideae</taxon>
        <taxon>Capsiceae</taxon>
        <taxon>Capsicum</taxon>
    </lineage>
</organism>
<feature type="region of interest" description="Disordered" evidence="1">
    <location>
        <begin position="246"/>
        <end position="315"/>
    </location>
</feature>
<dbReference type="PANTHER" id="PTHR36332:SF1">
    <property type="entry name" value="STRESS RESPONSE PROTEIN"/>
    <property type="match status" value="1"/>
</dbReference>
<keyword evidence="3" id="KW-1185">Reference proteome</keyword>
<sequence>MLWMSLDGEIDLNALNHEDLRSWRRPPDAVRPLAGSSSQCIVTLGGSSRQSGVTLSNKSWNKMIKRRFYKLEHGDRDAPSESSSSSDSGFEAEATEDEEEEEQDDNDTKEEDDGVARLTGGNESSSGYESEDSSVNEVNLDSSGLPTSDEDVTTLKDTKFADESYSSEKVIAESDNMQNNSMPKEDEIPSDAADYVLKCKSVYKCRLCPRIVCLTVQTLIAHLKSKKHARSEKLLKEGRLKLMLNEDGNIEGQIHPEEEDSPTRGQNPSASKKKSKGLKRQLREEKFKKNKENCLPVENTEESRKNSSRKRQKSK</sequence>
<comment type="caution">
    <text evidence="2">The sequence shown here is derived from an EMBL/GenBank/DDBJ whole genome shotgun (WGS) entry which is preliminary data.</text>
</comment>
<dbReference type="STRING" id="33114.A0A2G2XBF6"/>
<feature type="compositionally biased region" description="Basic and acidic residues" evidence="1">
    <location>
        <begin position="153"/>
        <end position="162"/>
    </location>
</feature>
<name>A0A2G2XBF6_CAPBA</name>
<accession>A0A2G2XBF6</accession>
<feature type="compositionally biased region" description="Acidic residues" evidence="1">
    <location>
        <begin position="93"/>
        <end position="113"/>
    </location>
</feature>
<evidence type="ECO:0000313" key="3">
    <source>
        <dbReference type="Proteomes" id="UP000224567"/>
    </source>
</evidence>
<feature type="compositionally biased region" description="Basic residues" evidence="1">
    <location>
        <begin position="271"/>
        <end position="280"/>
    </location>
</feature>
<dbReference type="AlphaFoldDB" id="A0A2G2XBF6"/>
<protein>
    <submittedName>
        <fullName evidence="2">Uncharacterized protein</fullName>
    </submittedName>
</protein>
<feature type="region of interest" description="Disordered" evidence="1">
    <location>
        <begin position="71"/>
        <end position="187"/>
    </location>
</feature>
<gene>
    <name evidence="2" type="ORF">CQW23_03322</name>
</gene>
<feature type="compositionally biased region" description="Basic and acidic residues" evidence="1">
    <location>
        <begin position="281"/>
        <end position="292"/>
    </location>
</feature>
<feature type="compositionally biased region" description="Polar residues" evidence="1">
    <location>
        <begin position="135"/>
        <end position="146"/>
    </location>
</feature>
<reference evidence="2 3" key="1">
    <citation type="journal article" date="2017" name="Genome Biol.">
        <title>New reference genome sequences of hot pepper reveal the massive evolution of plant disease-resistance genes by retroduplication.</title>
        <authorList>
            <person name="Kim S."/>
            <person name="Park J."/>
            <person name="Yeom S.I."/>
            <person name="Kim Y.M."/>
            <person name="Seo E."/>
            <person name="Kim K.T."/>
            <person name="Kim M.S."/>
            <person name="Lee J.M."/>
            <person name="Cheong K."/>
            <person name="Shin H.S."/>
            <person name="Kim S.B."/>
            <person name="Han K."/>
            <person name="Lee J."/>
            <person name="Park M."/>
            <person name="Lee H.A."/>
            <person name="Lee H.Y."/>
            <person name="Lee Y."/>
            <person name="Oh S."/>
            <person name="Lee J.H."/>
            <person name="Choi E."/>
            <person name="Choi E."/>
            <person name="Lee S.E."/>
            <person name="Jeon J."/>
            <person name="Kim H."/>
            <person name="Choi G."/>
            <person name="Song H."/>
            <person name="Lee J."/>
            <person name="Lee S.C."/>
            <person name="Kwon J.K."/>
            <person name="Lee H.Y."/>
            <person name="Koo N."/>
            <person name="Hong Y."/>
            <person name="Kim R.W."/>
            <person name="Kang W.H."/>
            <person name="Huh J.H."/>
            <person name="Kang B.C."/>
            <person name="Yang T.J."/>
            <person name="Lee Y.H."/>
            <person name="Bennetzen J.L."/>
            <person name="Choi D."/>
        </authorList>
    </citation>
    <scope>NUCLEOTIDE SEQUENCE [LARGE SCALE GENOMIC DNA]</scope>
    <source>
        <strain evidence="3">cv. PBC81</strain>
    </source>
</reference>
<dbReference type="EMBL" id="MLFT02000002">
    <property type="protein sequence ID" value="PHT54836.1"/>
    <property type="molecule type" value="Genomic_DNA"/>
</dbReference>
<dbReference type="Proteomes" id="UP000224567">
    <property type="component" value="Unassembled WGS sequence"/>
</dbReference>
<feature type="compositionally biased region" description="Low complexity" evidence="1">
    <location>
        <begin position="80"/>
        <end position="92"/>
    </location>
</feature>
<dbReference type="PANTHER" id="PTHR36332">
    <property type="entry name" value="STRESS RESPONSE PROTEIN"/>
    <property type="match status" value="1"/>
</dbReference>
<proteinExistence type="predicted"/>
<feature type="compositionally biased region" description="Basic residues" evidence="1">
    <location>
        <begin position="306"/>
        <end position="315"/>
    </location>
</feature>
<reference evidence="3" key="2">
    <citation type="journal article" date="2017" name="J. Anim. Genet.">
        <title>Multiple reference genome sequences of hot pepper reveal the massive evolution of plant disease resistance genes by retroduplication.</title>
        <authorList>
            <person name="Kim S."/>
            <person name="Park J."/>
            <person name="Yeom S.-I."/>
            <person name="Kim Y.-M."/>
            <person name="Seo E."/>
            <person name="Kim K.-T."/>
            <person name="Kim M.-S."/>
            <person name="Lee J.M."/>
            <person name="Cheong K."/>
            <person name="Shin H.-S."/>
            <person name="Kim S.-B."/>
            <person name="Han K."/>
            <person name="Lee J."/>
            <person name="Park M."/>
            <person name="Lee H.-A."/>
            <person name="Lee H.-Y."/>
            <person name="Lee Y."/>
            <person name="Oh S."/>
            <person name="Lee J.H."/>
            <person name="Choi E."/>
            <person name="Choi E."/>
            <person name="Lee S.E."/>
            <person name="Jeon J."/>
            <person name="Kim H."/>
            <person name="Choi G."/>
            <person name="Song H."/>
            <person name="Lee J."/>
            <person name="Lee S.-C."/>
            <person name="Kwon J.-K."/>
            <person name="Lee H.-Y."/>
            <person name="Koo N."/>
            <person name="Hong Y."/>
            <person name="Kim R.W."/>
            <person name="Kang W.-H."/>
            <person name="Huh J.H."/>
            <person name="Kang B.-C."/>
            <person name="Yang T.-J."/>
            <person name="Lee Y.-H."/>
            <person name="Bennetzen J.L."/>
            <person name="Choi D."/>
        </authorList>
    </citation>
    <scope>NUCLEOTIDE SEQUENCE [LARGE SCALE GENOMIC DNA]</scope>
    <source>
        <strain evidence="3">cv. PBC81</strain>
    </source>
</reference>
<dbReference type="OrthoDB" id="1745547at2759"/>